<accession>A0A8A4U0A9</accession>
<protein>
    <recommendedName>
        <fullName evidence="3">MetA-pathway of phenol degradation</fullName>
    </recommendedName>
</protein>
<name>A0A8A4U0A9_SULCO</name>
<dbReference type="RefSeq" id="WP_237382294.1">
    <property type="nucleotide sequence ID" value="NZ_CP071793.1"/>
</dbReference>
<dbReference type="Proteomes" id="UP000663929">
    <property type="component" value="Chromosome"/>
</dbReference>
<gene>
    <name evidence="1" type="ORF">J3U87_06890</name>
</gene>
<evidence type="ECO:0008006" key="3">
    <source>
        <dbReference type="Google" id="ProtNLM"/>
    </source>
</evidence>
<keyword evidence="2" id="KW-1185">Reference proteome</keyword>
<dbReference type="KEGG" id="scor:J3U87_06890"/>
<organism evidence="1 2">
    <name type="scientific">Sulfidibacter corallicola</name>
    <dbReference type="NCBI Taxonomy" id="2818388"/>
    <lineage>
        <taxon>Bacteria</taxon>
        <taxon>Pseudomonadati</taxon>
        <taxon>Acidobacteriota</taxon>
        <taxon>Holophagae</taxon>
        <taxon>Acanthopleuribacterales</taxon>
        <taxon>Acanthopleuribacteraceae</taxon>
        <taxon>Sulfidibacter</taxon>
    </lineage>
</organism>
<reference evidence="1" key="1">
    <citation type="submission" date="2021-03" db="EMBL/GenBank/DDBJ databases">
        <title>Acanthopleuribacteraceae sp. M133.</title>
        <authorList>
            <person name="Wang G."/>
        </authorList>
    </citation>
    <scope>NUCLEOTIDE SEQUENCE</scope>
    <source>
        <strain evidence="1">M133</strain>
    </source>
</reference>
<dbReference type="EMBL" id="CP071793">
    <property type="protein sequence ID" value="QTD52185.1"/>
    <property type="molecule type" value="Genomic_DNA"/>
</dbReference>
<dbReference type="AlphaFoldDB" id="A0A8A4U0A9"/>
<sequence length="304" mass="34233">MNGSHGFNLFGSGVRVTSQVSVSAENTRRSFRGLILLAGVLACLGSPALALDDTLDRGVLQFKTRFSTWGADEYLDRDKISIPLSGLSDYDDFTENRLDLDFAFGWGNGLTLVWNTSYVEREIEGPAGSIKTSGIDGVYAGVRQRLSGNLDGTRFMAETGIWYPAEADQNDPLPIEYEGLSWIFIMSYNQTFYPTQGGFEMDFGYRFRNEDPEDEYFFDTSLNLQVMKIGYLKLHYHMVESRKNSGSAFDVLEYATDRGRQTVGLDLFTDLGRRWRIDIGYQTTVNGRNVFDGDGAKLSLTWTR</sequence>
<evidence type="ECO:0000313" key="2">
    <source>
        <dbReference type="Proteomes" id="UP000663929"/>
    </source>
</evidence>
<proteinExistence type="predicted"/>
<evidence type="ECO:0000313" key="1">
    <source>
        <dbReference type="EMBL" id="QTD52185.1"/>
    </source>
</evidence>